<reference evidence="8" key="1">
    <citation type="submission" date="2017-12" db="EMBL/GenBank/DDBJ databases">
        <title>Whole genome sequencing of Acidipropionibacterium jensenii strains JS279 and JS280.</title>
        <authorList>
            <person name="Deptula P."/>
            <person name="Laine P."/>
            <person name="Smolander O.-P."/>
            <person name="Paulin L."/>
            <person name="Auvinen P."/>
            <person name="Varmanen P."/>
        </authorList>
    </citation>
    <scope>NUCLEOTIDE SEQUENCE [LARGE SCALE GENOMIC DNA]</scope>
    <source>
        <strain evidence="8">JS280</strain>
    </source>
</reference>
<evidence type="ECO:0000256" key="4">
    <source>
        <dbReference type="ARBA" id="ARBA00022840"/>
    </source>
</evidence>
<dbReference type="GO" id="GO:0043138">
    <property type="term" value="F:3'-5' DNA helicase activity"/>
    <property type="evidence" value="ECO:0007669"/>
    <property type="project" value="TreeGrafter"/>
</dbReference>
<organism evidence="7 8">
    <name type="scientific">Acidipropionibacterium jensenii</name>
    <dbReference type="NCBI Taxonomy" id="1749"/>
    <lineage>
        <taxon>Bacteria</taxon>
        <taxon>Bacillati</taxon>
        <taxon>Actinomycetota</taxon>
        <taxon>Actinomycetes</taxon>
        <taxon>Propionibacteriales</taxon>
        <taxon>Propionibacteriaceae</taxon>
        <taxon>Acidipropionibacterium</taxon>
    </lineage>
</organism>
<dbReference type="InterPro" id="IPR000212">
    <property type="entry name" value="DNA_helicase_UvrD/REP"/>
</dbReference>
<evidence type="ECO:0000259" key="6">
    <source>
        <dbReference type="PROSITE" id="PS51198"/>
    </source>
</evidence>
<dbReference type="AlphaFoldDB" id="A0A3Q9UJZ1"/>
<dbReference type="PROSITE" id="PS51198">
    <property type="entry name" value="UVRD_HELICASE_ATP_BIND"/>
    <property type="match status" value="1"/>
</dbReference>
<gene>
    <name evidence="7" type="ORF">C0Z10_08610</name>
</gene>
<keyword evidence="1 5" id="KW-0547">Nucleotide-binding</keyword>
<protein>
    <submittedName>
        <fullName evidence="7">Helicase</fullName>
    </submittedName>
</protein>
<feature type="binding site" evidence="5">
    <location>
        <begin position="218"/>
        <end position="225"/>
    </location>
    <ligand>
        <name>ATP</name>
        <dbReference type="ChEBI" id="CHEBI:30616"/>
    </ligand>
</feature>
<dbReference type="Gene3D" id="3.40.50.300">
    <property type="entry name" value="P-loop containing nucleotide triphosphate hydrolases"/>
    <property type="match status" value="3"/>
</dbReference>
<dbReference type="GO" id="GO:0005829">
    <property type="term" value="C:cytosol"/>
    <property type="evidence" value="ECO:0007669"/>
    <property type="project" value="TreeGrafter"/>
</dbReference>
<dbReference type="SUPFAM" id="SSF52540">
    <property type="entry name" value="P-loop containing nucleoside triphosphate hydrolases"/>
    <property type="match status" value="1"/>
</dbReference>
<dbReference type="PANTHER" id="PTHR11070:SF45">
    <property type="entry name" value="DNA 3'-5' HELICASE"/>
    <property type="match status" value="1"/>
</dbReference>
<feature type="domain" description="UvrD-like helicase ATP-binding" evidence="6">
    <location>
        <begin position="197"/>
        <end position="589"/>
    </location>
</feature>
<accession>A0A3Q9UJZ1</accession>
<dbReference type="InterPro" id="IPR027417">
    <property type="entry name" value="P-loop_NTPase"/>
</dbReference>
<name>A0A3Q9UJZ1_9ACTN</name>
<evidence type="ECO:0000256" key="2">
    <source>
        <dbReference type="ARBA" id="ARBA00022801"/>
    </source>
</evidence>
<evidence type="ECO:0000313" key="8">
    <source>
        <dbReference type="Proteomes" id="UP000285875"/>
    </source>
</evidence>
<keyword evidence="4 5" id="KW-0067">ATP-binding</keyword>
<dbReference type="GO" id="GO:0003677">
    <property type="term" value="F:DNA binding"/>
    <property type="evidence" value="ECO:0007669"/>
    <property type="project" value="InterPro"/>
</dbReference>
<dbReference type="GO" id="GO:0000725">
    <property type="term" value="P:recombinational repair"/>
    <property type="evidence" value="ECO:0007669"/>
    <property type="project" value="TreeGrafter"/>
</dbReference>
<dbReference type="GO" id="GO:0016787">
    <property type="term" value="F:hydrolase activity"/>
    <property type="evidence" value="ECO:0007669"/>
    <property type="project" value="UniProtKB-UniRule"/>
</dbReference>
<dbReference type="Proteomes" id="UP000285875">
    <property type="component" value="Chromosome"/>
</dbReference>
<evidence type="ECO:0000313" key="7">
    <source>
        <dbReference type="EMBL" id="AZZ39801.1"/>
    </source>
</evidence>
<dbReference type="KEGG" id="aji:C0Z10_08610"/>
<dbReference type="EMBL" id="CP025570">
    <property type="protein sequence ID" value="AZZ39801.1"/>
    <property type="molecule type" value="Genomic_DNA"/>
</dbReference>
<keyword evidence="2 5" id="KW-0378">Hydrolase</keyword>
<dbReference type="GO" id="GO:0005524">
    <property type="term" value="F:ATP binding"/>
    <property type="evidence" value="ECO:0007669"/>
    <property type="project" value="UniProtKB-UniRule"/>
</dbReference>
<dbReference type="PANTHER" id="PTHR11070">
    <property type="entry name" value="UVRD / RECB / PCRA DNA HELICASE FAMILY MEMBER"/>
    <property type="match status" value="1"/>
</dbReference>
<sequence length="752" mass="82066">MTSDPSAATTVDTVAQEIAAEQAHVDRVYAQLKSDTAAAKRLADASRQIYHSDRTTWVREEDATAMFERDAFAFNAARRLAVLDSEHEGLVFGRLDLAGDQEVRHIGRIGVRDADYEPLVIDWRAPAAEPFYRATASSPMGATRRRVLRCRDDKVIGIEDDLLDAANPDDLPVIGEGALMAALSRARDTRMHSIVATIQAEQDKAIRAPYQGVTTIAGGPGTGKTVVALHRAAFLLYTHRTRLENGGVLVVGPSEVFMNYIERVLPSLGEDSVTLRSVGDLATDVLKHGSDRLDESHAATLKGSLKMVHLLEQLVALPLTADPSALSLRVTVKGEVLTLAAKTLARTRTRILARNRYNRSLTPVTQSLLDQLWSRMPQEAIASYELTREDFDEMVTSQASFRMFLNAWWPPMSPADELARLASPEVMDRVAADLTETDRAVLSASIPDADEHGRRDWSVADVALLDELAAVLGPTPAAPDADRPVFIEEGENVQELVTMADTLSDSRSPESDEEPQDTFAHVLVDEAQDITPMQWRMLRRRGPQASWTIVGDPAQSAYPYPAETDAAVAELTGHAPRRTFRLTKNYRSPAEVFDLAADVISTVHPDADLPEAVRSTGIQPELARTDRAHLAEEITARVSRLVDQVRGTIGVICPPSLIEVARDLVTEGSSLAAWTDRVIPVTTMQAKGLEYDAAVVVDPDDIVAEAPGGVRVLYVALTRPTQRLVVLGISDPTAAAGDHAPWSEALWSHETD</sequence>
<dbReference type="Pfam" id="PF00580">
    <property type="entry name" value="UvrD-helicase"/>
    <property type="match status" value="1"/>
</dbReference>
<dbReference type="RefSeq" id="WP_097799094.1">
    <property type="nucleotide sequence ID" value="NZ_CP025570.1"/>
</dbReference>
<dbReference type="InterPro" id="IPR014016">
    <property type="entry name" value="UvrD-like_ATP-bd"/>
</dbReference>
<proteinExistence type="predicted"/>
<evidence type="ECO:0000256" key="3">
    <source>
        <dbReference type="ARBA" id="ARBA00022806"/>
    </source>
</evidence>
<evidence type="ECO:0000256" key="1">
    <source>
        <dbReference type="ARBA" id="ARBA00022741"/>
    </source>
</evidence>
<evidence type="ECO:0000256" key="5">
    <source>
        <dbReference type="PROSITE-ProRule" id="PRU00560"/>
    </source>
</evidence>
<keyword evidence="3 5" id="KW-0347">Helicase</keyword>